<dbReference type="WBParaSite" id="SMUV_0000196801-mRNA-1">
    <property type="protein sequence ID" value="SMUV_0000196801-mRNA-1"/>
    <property type="gene ID" value="SMUV_0000196801"/>
</dbReference>
<reference evidence="2" key="1">
    <citation type="submission" date="2017-02" db="UniProtKB">
        <authorList>
            <consortium name="WormBaseParasite"/>
        </authorList>
    </citation>
    <scope>IDENTIFICATION</scope>
</reference>
<evidence type="ECO:0000313" key="2">
    <source>
        <dbReference type="WBParaSite" id="SMUV_0000196801-mRNA-1"/>
    </source>
</evidence>
<protein>
    <submittedName>
        <fullName evidence="2">Phage portal protein</fullName>
    </submittedName>
</protein>
<proteinExistence type="predicted"/>
<dbReference type="AlphaFoldDB" id="A0A0N5ACT8"/>
<dbReference type="Proteomes" id="UP000046393">
    <property type="component" value="Unplaced"/>
</dbReference>
<accession>A0A0N5ACT8</accession>
<name>A0A0N5ACT8_9BILA</name>
<sequence length="129" mass="14667">AELESEKSANKNAKGVPFTLEEFVDKALPQVVNHLNPTQRTIIENEFKRIGRDLTECYAREAKKDIDLEAEAEAAFPEPINELPVSNQEDLGFKKELFEKRKVEPKIIATENDKGNLTTPTLRQDDLPF</sequence>
<organism evidence="1 2">
    <name type="scientific">Syphacia muris</name>
    <dbReference type="NCBI Taxonomy" id="451379"/>
    <lineage>
        <taxon>Eukaryota</taxon>
        <taxon>Metazoa</taxon>
        <taxon>Ecdysozoa</taxon>
        <taxon>Nematoda</taxon>
        <taxon>Chromadorea</taxon>
        <taxon>Rhabditida</taxon>
        <taxon>Spirurina</taxon>
        <taxon>Oxyuridomorpha</taxon>
        <taxon>Oxyuroidea</taxon>
        <taxon>Oxyuridae</taxon>
        <taxon>Syphacia</taxon>
    </lineage>
</organism>
<keyword evidence="1" id="KW-1185">Reference proteome</keyword>
<evidence type="ECO:0000313" key="1">
    <source>
        <dbReference type="Proteomes" id="UP000046393"/>
    </source>
</evidence>